<dbReference type="InterPro" id="IPR050172">
    <property type="entry name" value="SsuD_RutA_monooxygenase"/>
</dbReference>
<accession>A0A830FR17</accession>
<dbReference type="Gene3D" id="3.20.20.30">
    <property type="entry name" value="Luciferase-like domain"/>
    <property type="match status" value="1"/>
</dbReference>
<name>A0A830FR17_HALAR</name>
<keyword evidence="1" id="KW-0285">Flavoprotein</keyword>
<dbReference type="PANTHER" id="PTHR42847">
    <property type="entry name" value="ALKANESULFONATE MONOOXYGENASE"/>
    <property type="match status" value="1"/>
</dbReference>
<dbReference type="OrthoDB" id="7684at2157"/>
<organism evidence="6 7">
    <name type="scientific">Haloarcula argentinensis</name>
    <dbReference type="NCBI Taxonomy" id="43776"/>
    <lineage>
        <taxon>Archaea</taxon>
        <taxon>Methanobacteriati</taxon>
        <taxon>Methanobacteriota</taxon>
        <taxon>Stenosarchaea group</taxon>
        <taxon>Halobacteria</taxon>
        <taxon>Halobacteriales</taxon>
        <taxon>Haloarculaceae</taxon>
        <taxon>Haloarcula</taxon>
    </lineage>
</organism>
<dbReference type="RefSeq" id="WP_188853551.1">
    <property type="nucleotide sequence ID" value="NZ_BMON01000003.1"/>
</dbReference>
<keyword evidence="2" id="KW-0288">FMN</keyword>
<dbReference type="GO" id="GO:0008726">
    <property type="term" value="F:alkanesulfonate monooxygenase activity"/>
    <property type="evidence" value="ECO:0007669"/>
    <property type="project" value="TreeGrafter"/>
</dbReference>
<comment type="caution">
    <text evidence="6">The sequence shown here is derived from an EMBL/GenBank/DDBJ whole genome shotgun (WGS) entry which is preliminary data.</text>
</comment>
<protein>
    <recommendedName>
        <fullName evidence="5">Luciferase-like domain-containing protein</fullName>
    </recommendedName>
</protein>
<sequence length="338" mass="37474">MQLGTGLFTCQQRPDDDRETSEIYDEMLELGEVIDNAGLDSAWVSEHHFLDDDYLSGVTPALGALAAVTDNIEIGSCIALAPLYDSIRLAEDIATVDQISGGRTTLGMAIGSNVSEFDAFGIPDDERAERLADTVDTLRGAWSDGPLDYEPEFHDISSDVTVTPKPAHDVPLMLGGASRPAVRRAARTADAWCAPSSLSVDGVRKRVEDIRNVRDDEDIEGDFQIYVLQHGFVGDSREDAWAQMRDGYLYIQRRYEEIFSGETVAELDEESKQELKEQAIFGTPEQVTAELEAYREALGDDIHFIFRTYHPGTGTQEMAECIRRLGEEVQPKISYSSH</sequence>
<dbReference type="AlphaFoldDB" id="A0A830FR17"/>
<gene>
    <name evidence="6" type="ORF">GCM10009006_32330</name>
</gene>
<dbReference type="Proteomes" id="UP000656367">
    <property type="component" value="Unassembled WGS sequence"/>
</dbReference>
<dbReference type="GO" id="GO:0046306">
    <property type="term" value="P:alkanesulfonate catabolic process"/>
    <property type="evidence" value="ECO:0007669"/>
    <property type="project" value="TreeGrafter"/>
</dbReference>
<keyword evidence="4" id="KW-0503">Monooxygenase</keyword>
<dbReference type="SUPFAM" id="SSF51679">
    <property type="entry name" value="Bacterial luciferase-like"/>
    <property type="match status" value="1"/>
</dbReference>
<evidence type="ECO:0000259" key="5">
    <source>
        <dbReference type="Pfam" id="PF00296"/>
    </source>
</evidence>
<evidence type="ECO:0000256" key="3">
    <source>
        <dbReference type="ARBA" id="ARBA00023002"/>
    </source>
</evidence>
<reference evidence="6" key="2">
    <citation type="submission" date="2020-09" db="EMBL/GenBank/DDBJ databases">
        <authorList>
            <person name="Sun Q."/>
            <person name="Ohkuma M."/>
        </authorList>
    </citation>
    <scope>NUCLEOTIDE SEQUENCE</scope>
    <source>
        <strain evidence="6">JCM 15759</strain>
    </source>
</reference>
<dbReference type="EMBL" id="BMON01000003">
    <property type="protein sequence ID" value="GGM48584.1"/>
    <property type="molecule type" value="Genomic_DNA"/>
</dbReference>
<proteinExistence type="predicted"/>
<evidence type="ECO:0000256" key="4">
    <source>
        <dbReference type="ARBA" id="ARBA00023033"/>
    </source>
</evidence>
<evidence type="ECO:0000256" key="1">
    <source>
        <dbReference type="ARBA" id="ARBA00022630"/>
    </source>
</evidence>
<dbReference type="PANTHER" id="PTHR42847:SF4">
    <property type="entry name" value="ALKANESULFONATE MONOOXYGENASE-RELATED"/>
    <property type="match status" value="1"/>
</dbReference>
<evidence type="ECO:0000313" key="7">
    <source>
        <dbReference type="Proteomes" id="UP000656367"/>
    </source>
</evidence>
<evidence type="ECO:0000313" key="6">
    <source>
        <dbReference type="EMBL" id="GGM48584.1"/>
    </source>
</evidence>
<reference evidence="6" key="1">
    <citation type="journal article" date="2014" name="Int. J. Syst. Evol. Microbiol.">
        <title>Complete genome sequence of Corynebacterium casei LMG S-19264T (=DSM 44701T), isolated from a smear-ripened cheese.</title>
        <authorList>
            <consortium name="US DOE Joint Genome Institute (JGI-PGF)"/>
            <person name="Walter F."/>
            <person name="Albersmeier A."/>
            <person name="Kalinowski J."/>
            <person name="Ruckert C."/>
        </authorList>
    </citation>
    <scope>NUCLEOTIDE SEQUENCE</scope>
    <source>
        <strain evidence="6">JCM 15759</strain>
    </source>
</reference>
<dbReference type="Pfam" id="PF00296">
    <property type="entry name" value="Bac_luciferase"/>
    <property type="match status" value="1"/>
</dbReference>
<feature type="domain" description="Luciferase-like" evidence="5">
    <location>
        <begin position="10"/>
        <end position="300"/>
    </location>
</feature>
<dbReference type="InterPro" id="IPR036661">
    <property type="entry name" value="Luciferase-like_sf"/>
</dbReference>
<keyword evidence="3" id="KW-0560">Oxidoreductase</keyword>
<evidence type="ECO:0000256" key="2">
    <source>
        <dbReference type="ARBA" id="ARBA00022643"/>
    </source>
</evidence>
<dbReference type="InterPro" id="IPR011251">
    <property type="entry name" value="Luciferase-like_dom"/>
</dbReference>